<dbReference type="PANTHER" id="PTHR30203:SF24">
    <property type="entry name" value="BLR4935 PROTEIN"/>
    <property type="match status" value="1"/>
</dbReference>
<dbReference type="SUPFAM" id="SSF56954">
    <property type="entry name" value="Outer membrane efflux proteins (OEP)"/>
    <property type="match status" value="1"/>
</dbReference>
<proteinExistence type="inferred from homology"/>
<comment type="similarity">
    <text evidence="1">Belongs to the outer membrane factor (OMF) (TC 1.B.17) family.</text>
</comment>
<protein>
    <submittedName>
        <fullName evidence="4">TolC family protein</fullName>
    </submittedName>
</protein>
<dbReference type="RefSeq" id="WP_394839028.1">
    <property type="nucleotide sequence ID" value="NZ_CP089929.1"/>
</dbReference>
<dbReference type="PANTHER" id="PTHR30203">
    <property type="entry name" value="OUTER MEMBRANE CATION EFFLUX PROTEIN"/>
    <property type="match status" value="1"/>
</dbReference>
<feature type="compositionally biased region" description="Low complexity" evidence="3">
    <location>
        <begin position="392"/>
        <end position="412"/>
    </location>
</feature>
<evidence type="ECO:0000313" key="5">
    <source>
        <dbReference type="Proteomes" id="UP001374803"/>
    </source>
</evidence>
<feature type="region of interest" description="Disordered" evidence="3">
    <location>
        <begin position="390"/>
        <end position="434"/>
    </location>
</feature>
<evidence type="ECO:0000313" key="4">
    <source>
        <dbReference type="EMBL" id="WXB09355.1"/>
    </source>
</evidence>
<sequence>MLEHELTEDAAVQIALLNNRKLLGVYEELGIAQADVVQAGLLQNPVLSGSVRLGDRQGPLPTETLGITQDFLGLLTMPLRKKIANRKMDAAKARVGDAVLETARMARVAYVHAQSTEQMVAMRRTIADAAEASVELARAQHQAGNLNDLDLANQEGQYQAVRLELTRAETEAIEAREELNRVLGLWGRQIRWRISGRMAEIPAAEPPLDDLETVAIDQRLDLKAAKSESSALEKALTLAKDFRFLGGIEGGLTADRHGGEGGSWDFEPGGAIELPIFDQRQAVIARLEAEYRQSRFHVSEVAVDIRSEVRAVRARLTLNRDVVERYRTTLVPLNERIVTLAQEQYDAMLIGVFQLLQAKQNEINAYSSFIESVRAYWVARADLERAVGGRLPAAPASPGSPGSPGKPSKPSQAPQPSPPSPSSQPSHQHHHGAP</sequence>
<gene>
    <name evidence="4" type="ORF">LVJ94_19250</name>
</gene>
<name>A0ABZ2LG47_9BACT</name>
<dbReference type="InterPro" id="IPR003423">
    <property type="entry name" value="OMP_efflux"/>
</dbReference>
<evidence type="ECO:0000256" key="2">
    <source>
        <dbReference type="SAM" id="Coils"/>
    </source>
</evidence>
<reference evidence="4" key="1">
    <citation type="submission" date="2021-12" db="EMBL/GenBank/DDBJ databases">
        <title>Discovery of the Pendulisporaceae a myxobacterial family with distinct sporulation behavior and unique specialized metabolism.</title>
        <authorList>
            <person name="Garcia R."/>
            <person name="Popoff A."/>
            <person name="Bader C.D."/>
            <person name="Loehr J."/>
            <person name="Walesch S."/>
            <person name="Walt C."/>
            <person name="Boldt J."/>
            <person name="Bunk B."/>
            <person name="Haeckl F.J.F.P.J."/>
            <person name="Gunesch A.P."/>
            <person name="Birkelbach J."/>
            <person name="Nuebel U."/>
            <person name="Pietschmann T."/>
            <person name="Bach T."/>
            <person name="Mueller R."/>
        </authorList>
    </citation>
    <scope>NUCLEOTIDE SEQUENCE</scope>
    <source>
        <strain evidence="4">MSr11367</strain>
    </source>
</reference>
<dbReference type="Pfam" id="PF02321">
    <property type="entry name" value="OEP"/>
    <property type="match status" value="1"/>
</dbReference>
<keyword evidence="5" id="KW-1185">Reference proteome</keyword>
<feature type="coiled-coil region" evidence="2">
    <location>
        <begin position="151"/>
        <end position="178"/>
    </location>
</feature>
<dbReference type="Proteomes" id="UP001374803">
    <property type="component" value="Chromosome"/>
</dbReference>
<organism evidence="4 5">
    <name type="scientific">Pendulispora rubella</name>
    <dbReference type="NCBI Taxonomy" id="2741070"/>
    <lineage>
        <taxon>Bacteria</taxon>
        <taxon>Pseudomonadati</taxon>
        <taxon>Myxococcota</taxon>
        <taxon>Myxococcia</taxon>
        <taxon>Myxococcales</taxon>
        <taxon>Sorangiineae</taxon>
        <taxon>Pendulisporaceae</taxon>
        <taxon>Pendulispora</taxon>
    </lineage>
</organism>
<evidence type="ECO:0000256" key="1">
    <source>
        <dbReference type="ARBA" id="ARBA00007613"/>
    </source>
</evidence>
<keyword evidence="2" id="KW-0175">Coiled coil</keyword>
<dbReference type="EMBL" id="CP089983">
    <property type="protein sequence ID" value="WXB09355.1"/>
    <property type="molecule type" value="Genomic_DNA"/>
</dbReference>
<feature type="compositionally biased region" description="Pro residues" evidence="3">
    <location>
        <begin position="413"/>
        <end position="422"/>
    </location>
</feature>
<dbReference type="InterPro" id="IPR010131">
    <property type="entry name" value="MdtP/NodT-like"/>
</dbReference>
<dbReference type="Gene3D" id="1.20.1600.10">
    <property type="entry name" value="Outer membrane efflux proteins (OEP)"/>
    <property type="match status" value="1"/>
</dbReference>
<evidence type="ECO:0000256" key="3">
    <source>
        <dbReference type="SAM" id="MobiDB-lite"/>
    </source>
</evidence>
<accession>A0ABZ2LG47</accession>